<proteinExistence type="predicted"/>
<evidence type="ECO:0000313" key="1">
    <source>
        <dbReference type="EMBL" id="ABG60067.1"/>
    </source>
</evidence>
<gene>
    <name evidence="1" type="ordered locus">CHU_2819</name>
</gene>
<dbReference type="EMBL" id="CP000383">
    <property type="protein sequence ID" value="ABG60067.1"/>
    <property type="molecule type" value="Genomic_DNA"/>
</dbReference>
<name>A0A6N4SUI2_CYTH3</name>
<accession>A0A6N4SUI2</accession>
<keyword evidence="2" id="KW-1185">Reference proteome</keyword>
<protein>
    <submittedName>
        <fullName evidence="1">Uncharacterized protein</fullName>
    </submittedName>
</protein>
<organism evidence="1 2">
    <name type="scientific">Cytophaga hutchinsonii (strain ATCC 33406 / DSM 1761 / CIP 103989 / NBRC 15051 / NCIMB 9469 / D465)</name>
    <dbReference type="NCBI Taxonomy" id="269798"/>
    <lineage>
        <taxon>Bacteria</taxon>
        <taxon>Pseudomonadati</taxon>
        <taxon>Bacteroidota</taxon>
        <taxon>Cytophagia</taxon>
        <taxon>Cytophagales</taxon>
        <taxon>Cytophagaceae</taxon>
        <taxon>Cytophaga</taxon>
    </lineage>
</organism>
<dbReference type="AlphaFoldDB" id="A0A6N4SUI2"/>
<sequence length="73" mass="8806">MLFVPNLDPVNKDFILHSCKLKSEKIRNQIDEVIGIMYTIQYDSGEWYRKMCDLSNNVYYYEDSYKRVVEKKS</sequence>
<reference evidence="1 2" key="1">
    <citation type="journal article" date="2007" name="Appl. Environ. Microbiol.">
        <title>Genome sequence of the cellulolytic gliding bacterium Cytophaga hutchinsonii.</title>
        <authorList>
            <person name="Xie G."/>
            <person name="Bruce D.C."/>
            <person name="Challacombe J.F."/>
            <person name="Chertkov O."/>
            <person name="Detter J.C."/>
            <person name="Gilna P."/>
            <person name="Han C.S."/>
            <person name="Lucas S."/>
            <person name="Misra M."/>
            <person name="Myers G.L."/>
            <person name="Richardson P."/>
            <person name="Tapia R."/>
            <person name="Thayer N."/>
            <person name="Thompson L.S."/>
            <person name="Brettin T.S."/>
            <person name="Henrissat B."/>
            <person name="Wilson D.B."/>
            <person name="McBride M.J."/>
        </authorList>
    </citation>
    <scope>NUCLEOTIDE SEQUENCE [LARGE SCALE GENOMIC DNA]</scope>
    <source>
        <strain evidence="2">ATCC 33406 / DSM 1761 / CIP 103989 / NBRC 15051 / NCIMB 9469 / D465</strain>
    </source>
</reference>
<dbReference type="RefSeq" id="WP_011586177.1">
    <property type="nucleotide sequence ID" value="NC_008255.1"/>
</dbReference>
<dbReference type="KEGG" id="chu:CHU_2819"/>
<dbReference type="Proteomes" id="UP000001822">
    <property type="component" value="Chromosome"/>
</dbReference>
<evidence type="ECO:0000313" key="2">
    <source>
        <dbReference type="Proteomes" id="UP000001822"/>
    </source>
</evidence>